<dbReference type="AlphaFoldDB" id="A0A9W7SR38"/>
<evidence type="ECO:0000313" key="3">
    <source>
        <dbReference type="Proteomes" id="UP001138500"/>
    </source>
</evidence>
<sequence length="63" mass="7195">MTTGAAPKREDQLLLARKEWQFVAILQPRTIWIALLKRGAEGKVNPRNPALQGSEKLKWRKKG</sequence>
<keyword evidence="3" id="KW-1185">Reference proteome</keyword>
<evidence type="ECO:0000256" key="1">
    <source>
        <dbReference type="SAM" id="MobiDB-lite"/>
    </source>
</evidence>
<reference evidence="2 3" key="1">
    <citation type="journal article" date="2018" name="IMA Fungus">
        <title>IMA Genome-F 10: Nine draft genome sequences of Claviceps purpurea s.lat., including C. arundinis, C. humidiphila, and C. cf. spartinae, pseudomolecules for the pitch canker pathogen Fusarium circinatum, draft genome of Davidsoniella eucalypti, Grosmannia galeiformis, Quambalaria eucalypti, and Teratosphaeria destructans.</title>
        <authorList>
            <person name="Wingfield B.D."/>
            <person name="Liu M."/>
            <person name="Nguyen H.D."/>
            <person name="Lane F.A."/>
            <person name="Morgan S.W."/>
            <person name="De Vos L."/>
            <person name="Wilken P.M."/>
            <person name="Duong T.A."/>
            <person name="Aylward J."/>
            <person name="Coetzee M.P."/>
            <person name="Dadej K."/>
            <person name="De Beer Z.W."/>
            <person name="Findlay W."/>
            <person name="Havenga M."/>
            <person name="Kolarik M."/>
            <person name="Menzies J.G."/>
            <person name="Naidoo K."/>
            <person name="Pochopski O."/>
            <person name="Shoukouhi P."/>
            <person name="Santana Q.C."/>
            <person name="Seifert K.A."/>
            <person name="Soal N."/>
            <person name="Steenkamp E.T."/>
            <person name="Tatham C.T."/>
            <person name="van der Nest M.A."/>
            <person name="Wingfield M.J."/>
        </authorList>
    </citation>
    <scope>NUCLEOTIDE SEQUENCE [LARGE SCALE GENOMIC DNA]</scope>
    <source>
        <strain evidence="2">CMW44962</strain>
    </source>
</reference>
<accession>A0A9W7SR38</accession>
<proteinExistence type="predicted"/>
<name>A0A9W7SR38_9PEZI</name>
<reference evidence="2 3" key="2">
    <citation type="journal article" date="2021" name="Curr. Genet.">
        <title>Genetic response to nitrogen starvation in the aggressive Eucalyptus foliar pathogen Teratosphaeria destructans.</title>
        <authorList>
            <person name="Havenga M."/>
            <person name="Wingfield B.D."/>
            <person name="Wingfield M.J."/>
            <person name="Dreyer L.L."/>
            <person name="Roets F."/>
            <person name="Aylward J."/>
        </authorList>
    </citation>
    <scope>NUCLEOTIDE SEQUENCE [LARGE SCALE GENOMIC DNA]</scope>
    <source>
        <strain evidence="2">CMW44962</strain>
    </source>
</reference>
<dbReference type="EMBL" id="RIBY02001923">
    <property type="protein sequence ID" value="KAH9827022.1"/>
    <property type="molecule type" value="Genomic_DNA"/>
</dbReference>
<organism evidence="2 3">
    <name type="scientific">Teratosphaeria destructans</name>
    <dbReference type="NCBI Taxonomy" id="418781"/>
    <lineage>
        <taxon>Eukaryota</taxon>
        <taxon>Fungi</taxon>
        <taxon>Dikarya</taxon>
        <taxon>Ascomycota</taxon>
        <taxon>Pezizomycotina</taxon>
        <taxon>Dothideomycetes</taxon>
        <taxon>Dothideomycetidae</taxon>
        <taxon>Mycosphaerellales</taxon>
        <taxon>Teratosphaeriaceae</taxon>
        <taxon>Teratosphaeria</taxon>
    </lineage>
</organism>
<dbReference type="Proteomes" id="UP001138500">
    <property type="component" value="Unassembled WGS sequence"/>
</dbReference>
<evidence type="ECO:0000313" key="2">
    <source>
        <dbReference type="EMBL" id="KAH9827022.1"/>
    </source>
</evidence>
<feature type="region of interest" description="Disordered" evidence="1">
    <location>
        <begin position="43"/>
        <end position="63"/>
    </location>
</feature>
<comment type="caution">
    <text evidence="2">The sequence shown here is derived from an EMBL/GenBank/DDBJ whole genome shotgun (WGS) entry which is preliminary data.</text>
</comment>
<gene>
    <name evidence="2" type="ORF">Tdes44962_MAKER03129</name>
</gene>
<protein>
    <submittedName>
        <fullName evidence="2">Uncharacterized protein</fullName>
    </submittedName>
</protein>